<evidence type="ECO:0000313" key="2">
    <source>
        <dbReference type="EMBL" id="RXN39173.1"/>
    </source>
</evidence>
<accession>A0A498P4N3</accession>
<dbReference type="Proteomes" id="UP000290572">
    <property type="component" value="Unassembled WGS sequence"/>
</dbReference>
<protein>
    <submittedName>
        <fullName evidence="2">Uncharacterized protein</fullName>
    </submittedName>
</protein>
<organism evidence="2 3">
    <name type="scientific">Labeo rohita</name>
    <name type="common">Indian major carp</name>
    <name type="synonym">Cyprinus rohita</name>
    <dbReference type="NCBI Taxonomy" id="84645"/>
    <lineage>
        <taxon>Eukaryota</taxon>
        <taxon>Metazoa</taxon>
        <taxon>Chordata</taxon>
        <taxon>Craniata</taxon>
        <taxon>Vertebrata</taxon>
        <taxon>Euteleostomi</taxon>
        <taxon>Actinopterygii</taxon>
        <taxon>Neopterygii</taxon>
        <taxon>Teleostei</taxon>
        <taxon>Ostariophysi</taxon>
        <taxon>Cypriniformes</taxon>
        <taxon>Cyprinidae</taxon>
        <taxon>Labeoninae</taxon>
        <taxon>Labeonini</taxon>
        <taxon>Labeo</taxon>
    </lineage>
</organism>
<name>A0A498P4N3_LABRO</name>
<keyword evidence="3" id="KW-1185">Reference proteome</keyword>
<dbReference type="EMBL" id="QBIY01002905">
    <property type="protein sequence ID" value="RXN39173.1"/>
    <property type="molecule type" value="Genomic_DNA"/>
</dbReference>
<evidence type="ECO:0000313" key="3">
    <source>
        <dbReference type="Proteomes" id="UP000290572"/>
    </source>
</evidence>
<comment type="caution">
    <text evidence="2">The sequence shown here is derived from an EMBL/GenBank/DDBJ whole genome shotgun (WGS) entry which is preliminary data.</text>
</comment>
<proteinExistence type="predicted"/>
<feature type="region of interest" description="Disordered" evidence="1">
    <location>
        <begin position="1"/>
        <end position="78"/>
    </location>
</feature>
<reference evidence="2 3" key="1">
    <citation type="submission" date="2018-03" db="EMBL/GenBank/DDBJ databases">
        <title>Draft genome sequence of Rohu Carp (Labeo rohita).</title>
        <authorList>
            <person name="Das P."/>
            <person name="Kushwaha B."/>
            <person name="Joshi C.G."/>
            <person name="Kumar D."/>
            <person name="Nagpure N.S."/>
            <person name="Sahoo L."/>
            <person name="Das S.P."/>
            <person name="Bit A."/>
            <person name="Patnaik S."/>
            <person name="Meher P.K."/>
            <person name="Jayasankar P."/>
            <person name="Koringa P.G."/>
            <person name="Patel N.V."/>
            <person name="Hinsu A.T."/>
            <person name="Kumar R."/>
            <person name="Pandey M."/>
            <person name="Agarwal S."/>
            <person name="Srivastava S."/>
            <person name="Singh M."/>
            <person name="Iquebal M.A."/>
            <person name="Jaiswal S."/>
            <person name="Angadi U.B."/>
            <person name="Kumar N."/>
            <person name="Raza M."/>
            <person name="Shah T.M."/>
            <person name="Rai A."/>
            <person name="Jena J.K."/>
        </authorList>
    </citation>
    <scope>NUCLEOTIDE SEQUENCE [LARGE SCALE GENOMIC DNA]</scope>
    <source>
        <strain evidence="2">DASCIFA01</strain>
        <tissue evidence="2">Testis</tissue>
    </source>
</reference>
<gene>
    <name evidence="2" type="ORF">ROHU_000448</name>
</gene>
<sequence length="193" mass="21433">MMSRPRAKMAEDEVVQPRRSARQPLYFQDYECSRGGEDEVSSTPAATKKLDSAQDEQNPGQSEHAPLVPPRDESLHAPHDSRQDLIEDLTNCLKRVDRLSGSQLHSGQSTPQYIEPPISGSNSPQHPPGCTDNVRGLQQRQCDPPYCQSDDAMLSPFYTPRAYGGQIVPVITNQRKQSCTFYVCEGARSNTDA</sequence>
<dbReference type="AlphaFoldDB" id="A0A498P4N3"/>
<evidence type="ECO:0000256" key="1">
    <source>
        <dbReference type="SAM" id="MobiDB-lite"/>
    </source>
</evidence>